<evidence type="ECO:0000259" key="8">
    <source>
        <dbReference type="Pfam" id="PF03176"/>
    </source>
</evidence>
<proteinExistence type="inferred from homology"/>
<feature type="transmembrane region" description="Helical" evidence="7">
    <location>
        <begin position="21"/>
        <end position="42"/>
    </location>
</feature>
<feature type="transmembrane region" description="Helical" evidence="7">
    <location>
        <begin position="190"/>
        <end position="210"/>
    </location>
</feature>
<dbReference type="AlphaFoldDB" id="A0A2T0RG49"/>
<evidence type="ECO:0000256" key="3">
    <source>
        <dbReference type="ARBA" id="ARBA00022475"/>
    </source>
</evidence>
<feature type="transmembrane region" description="Helical" evidence="7">
    <location>
        <begin position="293"/>
        <end position="314"/>
    </location>
</feature>
<evidence type="ECO:0000256" key="6">
    <source>
        <dbReference type="ARBA" id="ARBA00023136"/>
    </source>
</evidence>
<keyword evidence="4 7" id="KW-0812">Transmembrane</keyword>
<comment type="similarity">
    <text evidence="2">Belongs to the resistance-nodulation-cell division (RND) (TC 2.A.6) family. MmpL subfamily.</text>
</comment>
<dbReference type="InterPro" id="IPR004869">
    <property type="entry name" value="MMPL_dom"/>
</dbReference>
<feature type="transmembrane region" description="Helical" evidence="7">
    <location>
        <begin position="379"/>
        <end position="401"/>
    </location>
</feature>
<evidence type="ECO:0000313" key="9">
    <source>
        <dbReference type="EMBL" id="PRY20143.1"/>
    </source>
</evidence>
<keyword evidence="5 7" id="KW-1133">Transmembrane helix</keyword>
<reference evidence="9 10" key="1">
    <citation type="submission" date="2018-03" db="EMBL/GenBank/DDBJ databases">
        <title>Genomic Encyclopedia of Archaeal and Bacterial Type Strains, Phase II (KMG-II): from individual species to whole genera.</title>
        <authorList>
            <person name="Goeker M."/>
        </authorList>
    </citation>
    <scope>NUCLEOTIDE SEQUENCE [LARGE SCALE GENOMIC DNA]</scope>
    <source>
        <strain evidence="9 10">DSM 45348</strain>
    </source>
</reference>
<keyword evidence="6 7" id="KW-0472">Membrane</keyword>
<comment type="subcellular location">
    <subcellularLocation>
        <location evidence="1">Cell membrane</location>
        <topology evidence="1">Multi-pass membrane protein</topology>
    </subcellularLocation>
</comment>
<dbReference type="OrthoDB" id="2365435at2"/>
<sequence>MTRRQQPDPPAHPRLGYAGRLVRARWVVVAVWVLLALTANGVPSGGGGVDGFVSPDSPPIQTELQSFQKFGFPLLSRVAVVQRDPDGLSNLTQAEAVARAAAVTQRQYDDVGPILGAIPVPNTFGWFPGSRENGTTIITLLFIPPDVGFSAQAGAAHDFVNRHFGPEDRVVGVTGTVPARVEQGTVVGRSLPTVEMATLAAVLLIVAVAFRSLVAPLITLFTAGVAIRVTLQVAAMAGAALKVDIPSEVEPLLVALLLGVVTDYVVFYLFAMRAELGRGLDRLEAARRATRRTTPIVAVAGMTVACGTGVLVVAESALFRAFGPGMALAVLVGVAVATTLAPALLAILGPVALWPGGRRNAGEAARRGLERRHRRMRRLVRPGTALTVLLTGLAALTLAAVPVRHMDIGLSFVPSLPAGNEVRQAASAARAGFADGIVSPTVLLVQGKDVVKRRDALAALQTMIAGRSGVAGVVGPADQFAPQAAGLVLSRDGDAARYLIVLDSAPLGATAIDTLSALRTDLPTMVHSAGLDGVTVGIAGDTAIGEMVVRQTLDDLERIVVATLLVNLLMVMLFLRALLAPVLLLGLNVLALGSTLGITTWLFDTVLGHDGLTFYVPFAAAVLLVALGSDYTIFTVGHVWQEARRRPLREALVAVVPPSSRTVTTAAITLAASFALLAVVPLRPFREIAFAMSLGVLLDAVLVRSLLVPALLALLGRASGWPNRLQ</sequence>
<organism evidence="9 10">
    <name type="scientific">Pseudosporangium ferrugineum</name>
    <dbReference type="NCBI Taxonomy" id="439699"/>
    <lineage>
        <taxon>Bacteria</taxon>
        <taxon>Bacillati</taxon>
        <taxon>Actinomycetota</taxon>
        <taxon>Actinomycetes</taxon>
        <taxon>Micromonosporales</taxon>
        <taxon>Micromonosporaceae</taxon>
        <taxon>Pseudosporangium</taxon>
    </lineage>
</organism>
<protein>
    <submittedName>
        <fullName evidence="9">RND superfamily putative drug exporter</fullName>
    </submittedName>
</protein>
<feature type="transmembrane region" description="Helical" evidence="7">
    <location>
        <begin position="661"/>
        <end position="682"/>
    </location>
</feature>
<name>A0A2T0RG49_9ACTN</name>
<feature type="transmembrane region" description="Helical" evidence="7">
    <location>
        <begin position="582"/>
        <end position="603"/>
    </location>
</feature>
<dbReference type="Pfam" id="PF03176">
    <property type="entry name" value="MMPL"/>
    <property type="match status" value="2"/>
</dbReference>
<feature type="domain" description="Membrane transport protein MMPL" evidence="8">
    <location>
        <begin position="416"/>
        <end position="722"/>
    </location>
</feature>
<dbReference type="InterPro" id="IPR050545">
    <property type="entry name" value="Mycobact_MmpL"/>
</dbReference>
<dbReference type="PANTHER" id="PTHR33406:SF6">
    <property type="entry name" value="MEMBRANE PROTEIN YDGH-RELATED"/>
    <property type="match status" value="1"/>
</dbReference>
<evidence type="ECO:0000313" key="10">
    <source>
        <dbReference type="Proteomes" id="UP000239209"/>
    </source>
</evidence>
<evidence type="ECO:0000256" key="7">
    <source>
        <dbReference type="SAM" id="Phobius"/>
    </source>
</evidence>
<dbReference type="GO" id="GO:0005886">
    <property type="term" value="C:plasma membrane"/>
    <property type="evidence" value="ECO:0007669"/>
    <property type="project" value="UniProtKB-SubCell"/>
</dbReference>
<gene>
    <name evidence="9" type="ORF">CLV70_12524</name>
</gene>
<evidence type="ECO:0000256" key="2">
    <source>
        <dbReference type="ARBA" id="ARBA00010157"/>
    </source>
</evidence>
<feature type="transmembrane region" description="Helical" evidence="7">
    <location>
        <begin position="615"/>
        <end position="640"/>
    </location>
</feature>
<feature type="transmembrane region" description="Helical" evidence="7">
    <location>
        <begin position="688"/>
        <end position="715"/>
    </location>
</feature>
<feature type="transmembrane region" description="Helical" evidence="7">
    <location>
        <begin position="326"/>
        <end position="349"/>
    </location>
</feature>
<dbReference type="PANTHER" id="PTHR33406">
    <property type="entry name" value="MEMBRANE PROTEIN MJ1562-RELATED"/>
    <property type="match status" value="1"/>
</dbReference>
<evidence type="ECO:0000256" key="5">
    <source>
        <dbReference type="ARBA" id="ARBA00022989"/>
    </source>
</evidence>
<keyword evidence="3" id="KW-1003">Cell membrane</keyword>
<dbReference type="SUPFAM" id="SSF82866">
    <property type="entry name" value="Multidrug efflux transporter AcrB transmembrane domain"/>
    <property type="match status" value="2"/>
</dbReference>
<evidence type="ECO:0000256" key="1">
    <source>
        <dbReference type="ARBA" id="ARBA00004651"/>
    </source>
</evidence>
<feature type="transmembrane region" description="Helical" evidence="7">
    <location>
        <begin position="556"/>
        <end position="575"/>
    </location>
</feature>
<dbReference type="RefSeq" id="WP_158277886.1">
    <property type="nucleotide sequence ID" value="NZ_PVZG01000025.1"/>
</dbReference>
<feature type="transmembrane region" description="Helical" evidence="7">
    <location>
        <begin position="217"/>
        <end position="240"/>
    </location>
</feature>
<dbReference type="EMBL" id="PVZG01000025">
    <property type="protein sequence ID" value="PRY20143.1"/>
    <property type="molecule type" value="Genomic_DNA"/>
</dbReference>
<accession>A0A2T0RG49</accession>
<evidence type="ECO:0000256" key="4">
    <source>
        <dbReference type="ARBA" id="ARBA00022692"/>
    </source>
</evidence>
<dbReference type="Gene3D" id="1.20.1640.10">
    <property type="entry name" value="Multidrug efflux transporter AcrB transmembrane domain"/>
    <property type="match status" value="2"/>
</dbReference>
<comment type="caution">
    <text evidence="9">The sequence shown here is derived from an EMBL/GenBank/DDBJ whole genome shotgun (WGS) entry which is preliminary data.</text>
</comment>
<feature type="domain" description="Membrane transport protein MMPL" evidence="8">
    <location>
        <begin position="152"/>
        <end position="381"/>
    </location>
</feature>
<keyword evidence="10" id="KW-1185">Reference proteome</keyword>
<dbReference type="Proteomes" id="UP000239209">
    <property type="component" value="Unassembled WGS sequence"/>
</dbReference>
<feature type="transmembrane region" description="Helical" evidence="7">
    <location>
        <begin position="252"/>
        <end position="272"/>
    </location>
</feature>